<keyword evidence="2" id="KW-1185">Reference proteome</keyword>
<sequence length="74" mass="8349">MLISRTQLRYFLLILLSISILKDGGVGARYVKERVMLLDKTPVWTKGFTDQTDGGSFVTVNREVPSSPDPLHNR</sequence>
<proteinExistence type="predicted"/>
<evidence type="ECO:0000313" key="2">
    <source>
        <dbReference type="Proteomes" id="UP000828941"/>
    </source>
</evidence>
<dbReference type="EMBL" id="CM039438">
    <property type="protein sequence ID" value="KAI4301804.1"/>
    <property type="molecule type" value="Genomic_DNA"/>
</dbReference>
<gene>
    <name evidence="1" type="ORF">L6164_035048</name>
</gene>
<organism evidence="1 2">
    <name type="scientific">Bauhinia variegata</name>
    <name type="common">Purple orchid tree</name>
    <name type="synonym">Phanera variegata</name>
    <dbReference type="NCBI Taxonomy" id="167791"/>
    <lineage>
        <taxon>Eukaryota</taxon>
        <taxon>Viridiplantae</taxon>
        <taxon>Streptophyta</taxon>
        <taxon>Embryophyta</taxon>
        <taxon>Tracheophyta</taxon>
        <taxon>Spermatophyta</taxon>
        <taxon>Magnoliopsida</taxon>
        <taxon>eudicotyledons</taxon>
        <taxon>Gunneridae</taxon>
        <taxon>Pentapetalae</taxon>
        <taxon>rosids</taxon>
        <taxon>fabids</taxon>
        <taxon>Fabales</taxon>
        <taxon>Fabaceae</taxon>
        <taxon>Cercidoideae</taxon>
        <taxon>Cercideae</taxon>
        <taxon>Bauhiniinae</taxon>
        <taxon>Bauhinia</taxon>
    </lineage>
</organism>
<evidence type="ECO:0000313" key="1">
    <source>
        <dbReference type="EMBL" id="KAI4301804.1"/>
    </source>
</evidence>
<comment type="caution">
    <text evidence="1">The sequence shown here is derived from an EMBL/GenBank/DDBJ whole genome shotgun (WGS) entry which is preliminary data.</text>
</comment>
<name>A0ACB9KWE8_BAUVA</name>
<protein>
    <submittedName>
        <fullName evidence="1">Uncharacterized protein</fullName>
    </submittedName>
</protein>
<accession>A0ACB9KWE8</accession>
<reference evidence="1 2" key="1">
    <citation type="journal article" date="2022" name="DNA Res.">
        <title>Chromosomal-level genome assembly of the orchid tree Bauhinia variegata (Leguminosae; Cercidoideae) supports the allotetraploid origin hypothesis of Bauhinia.</title>
        <authorList>
            <person name="Zhong Y."/>
            <person name="Chen Y."/>
            <person name="Zheng D."/>
            <person name="Pang J."/>
            <person name="Liu Y."/>
            <person name="Luo S."/>
            <person name="Meng S."/>
            <person name="Qian L."/>
            <person name="Wei D."/>
            <person name="Dai S."/>
            <person name="Zhou R."/>
        </authorList>
    </citation>
    <scope>NUCLEOTIDE SEQUENCE [LARGE SCALE GENOMIC DNA]</scope>
    <source>
        <strain evidence="1">BV-YZ2020</strain>
    </source>
</reference>
<dbReference type="Proteomes" id="UP000828941">
    <property type="component" value="Chromosome 13"/>
</dbReference>